<comment type="caution">
    <text evidence="8">The sequence shown here is derived from an EMBL/GenBank/DDBJ whole genome shotgun (WGS) entry which is preliminary data.</text>
</comment>
<proteinExistence type="inferred from homology"/>
<evidence type="ECO:0000256" key="7">
    <source>
        <dbReference type="SAM" id="SignalP"/>
    </source>
</evidence>
<keyword evidence="9" id="KW-1185">Reference proteome</keyword>
<evidence type="ECO:0000256" key="2">
    <source>
        <dbReference type="ARBA" id="ARBA00022801"/>
    </source>
</evidence>
<organism evidence="8 9">
    <name type="scientific">Collybiopsis confluens</name>
    <dbReference type="NCBI Taxonomy" id="2823264"/>
    <lineage>
        <taxon>Eukaryota</taxon>
        <taxon>Fungi</taxon>
        <taxon>Dikarya</taxon>
        <taxon>Basidiomycota</taxon>
        <taxon>Agaricomycotina</taxon>
        <taxon>Agaricomycetes</taxon>
        <taxon>Agaricomycetidae</taxon>
        <taxon>Agaricales</taxon>
        <taxon>Marasmiineae</taxon>
        <taxon>Omphalotaceae</taxon>
        <taxon>Collybiopsis</taxon>
    </lineage>
</organism>
<dbReference type="Gene3D" id="2.115.10.20">
    <property type="entry name" value="Glycosyl hydrolase domain, family 43"/>
    <property type="match status" value="1"/>
</dbReference>
<feature type="active site" description="Proton acceptor" evidence="4">
    <location>
        <position position="45"/>
    </location>
</feature>
<keyword evidence="7" id="KW-0732">Signal</keyword>
<dbReference type="CDD" id="cd08999">
    <property type="entry name" value="GH43_ABN-like"/>
    <property type="match status" value="1"/>
</dbReference>
<dbReference type="GO" id="GO:0005975">
    <property type="term" value="P:carbohydrate metabolic process"/>
    <property type="evidence" value="ECO:0007669"/>
    <property type="project" value="InterPro"/>
</dbReference>
<dbReference type="Proteomes" id="UP000518752">
    <property type="component" value="Unassembled WGS sequence"/>
</dbReference>
<accession>A0A8H5MCM2</accession>
<name>A0A8H5MCM2_9AGAR</name>
<protein>
    <recommendedName>
        <fullName evidence="10">Glycoside hydrolase family 43 protein</fullName>
    </recommendedName>
</protein>
<evidence type="ECO:0000256" key="4">
    <source>
        <dbReference type="PIRSR" id="PIRSR606710-1"/>
    </source>
</evidence>
<keyword evidence="2 6" id="KW-0378">Hydrolase</keyword>
<evidence type="ECO:0000256" key="6">
    <source>
        <dbReference type="RuleBase" id="RU361187"/>
    </source>
</evidence>
<dbReference type="InterPro" id="IPR051795">
    <property type="entry name" value="Glycosyl_Hydrlase_43"/>
</dbReference>
<evidence type="ECO:0000256" key="5">
    <source>
        <dbReference type="PIRSR" id="PIRSR606710-2"/>
    </source>
</evidence>
<dbReference type="AlphaFoldDB" id="A0A8H5MCM2"/>
<feature type="signal peptide" evidence="7">
    <location>
        <begin position="1"/>
        <end position="24"/>
    </location>
</feature>
<gene>
    <name evidence="8" type="ORF">D9757_004999</name>
</gene>
<evidence type="ECO:0000313" key="9">
    <source>
        <dbReference type="Proteomes" id="UP000518752"/>
    </source>
</evidence>
<feature type="site" description="Important for catalytic activity, responsible for pKa modulation of the active site Glu and correct orientation of both the proton donor and substrate" evidence="5">
    <location>
        <position position="151"/>
    </location>
</feature>
<evidence type="ECO:0008006" key="10">
    <source>
        <dbReference type="Google" id="ProtNLM"/>
    </source>
</evidence>
<dbReference type="GO" id="GO:0004553">
    <property type="term" value="F:hydrolase activity, hydrolyzing O-glycosyl compounds"/>
    <property type="evidence" value="ECO:0007669"/>
    <property type="project" value="InterPro"/>
</dbReference>
<comment type="similarity">
    <text evidence="1 6">Belongs to the glycosyl hydrolase 43 family.</text>
</comment>
<sequence>MHSFTIAQALKLLAVTVFAWNATAFGITMEKRSVAGPVFSQNFPDPSFIFTDQYYAFSTTSGGLNVPVATSPDFHSWSYLSHDALPTVGAWTVKNTIWAPDVVAVSGGFVLFYAGQSAANPGFHCVGVATSKTVEGPYTAQAQPLVFWKVDGNNIGHGGNCNNGVAPIVSTPIMIQKLTADGTAFASGSVATQILDRDDIDGPLVEAPSLTRSAEGIYFLTFSSNCYSSSLYDVSYATASHILGPYTKQPWLMITGNPYSQLFAPGGADISPDGTKMVFHADLGTNANTRQMYTANIAFSGTTITIQ</sequence>
<dbReference type="Pfam" id="PF04616">
    <property type="entry name" value="Glyco_hydro_43"/>
    <property type="match status" value="1"/>
</dbReference>
<evidence type="ECO:0000313" key="8">
    <source>
        <dbReference type="EMBL" id="KAF5389062.1"/>
    </source>
</evidence>
<dbReference type="PANTHER" id="PTHR42812:SF5">
    <property type="entry name" value="ENDO-ARABINASE"/>
    <property type="match status" value="1"/>
</dbReference>
<feature type="active site" description="Proton donor" evidence="4">
    <location>
        <position position="206"/>
    </location>
</feature>
<dbReference type="EMBL" id="JAACJN010000024">
    <property type="protein sequence ID" value="KAF5389062.1"/>
    <property type="molecule type" value="Genomic_DNA"/>
</dbReference>
<evidence type="ECO:0000256" key="3">
    <source>
        <dbReference type="ARBA" id="ARBA00023295"/>
    </source>
</evidence>
<reference evidence="8 9" key="1">
    <citation type="journal article" date="2020" name="ISME J.">
        <title>Uncovering the hidden diversity of litter-decomposition mechanisms in mushroom-forming fungi.</title>
        <authorList>
            <person name="Floudas D."/>
            <person name="Bentzer J."/>
            <person name="Ahren D."/>
            <person name="Johansson T."/>
            <person name="Persson P."/>
            <person name="Tunlid A."/>
        </authorList>
    </citation>
    <scope>NUCLEOTIDE SEQUENCE [LARGE SCALE GENOMIC DNA]</scope>
    <source>
        <strain evidence="8 9">CBS 406.79</strain>
    </source>
</reference>
<dbReference type="InterPro" id="IPR006710">
    <property type="entry name" value="Glyco_hydro_43"/>
</dbReference>
<dbReference type="SUPFAM" id="SSF75005">
    <property type="entry name" value="Arabinanase/levansucrase/invertase"/>
    <property type="match status" value="1"/>
</dbReference>
<feature type="chain" id="PRO_5034432262" description="Glycoside hydrolase family 43 protein" evidence="7">
    <location>
        <begin position="25"/>
        <end position="307"/>
    </location>
</feature>
<evidence type="ECO:0000256" key="1">
    <source>
        <dbReference type="ARBA" id="ARBA00009865"/>
    </source>
</evidence>
<dbReference type="PANTHER" id="PTHR42812">
    <property type="entry name" value="BETA-XYLOSIDASE"/>
    <property type="match status" value="1"/>
</dbReference>
<keyword evidence="3 6" id="KW-0326">Glycosidase</keyword>
<dbReference type="InterPro" id="IPR023296">
    <property type="entry name" value="Glyco_hydro_beta-prop_sf"/>
</dbReference>
<dbReference type="OrthoDB" id="3879658at2759"/>